<proteinExistence type="predicted"/>
<organism evidence="1 2">
    <name type="scientific">Pseudoduganella ginsengisoli</name>
    <dbReference type="NCBI Taxonomy" id="1462440"/>
    <lineage>
        <taxon>Bacteria</taxon>
        <taxon>Pseudomonadati</taxon>
        <taxon>Pseudomonadota</taxon>
        <taxon>Betaproteobacteria</taxon>
        <taxon>Burkholderiales</taxon>
        <taxon>Oxalobacteraceae</taxon>
        <taxon>Telluria group</taxon>
        <taxon>Pseudoduganella</taxon>
    </lineage>
</organism>
<reference evidence="1 2" key="1">
    <citation type="submission" date="2019-11" db="EMBL/GenBank/DDBJ databases">
        <title>Type strains purchased from KCTC, JCM and DSMZ.</title>
        <authorList>
            <person name="Lu H."/>
        </authorList>
    </citation>
    <scope>NUCLEOTIDE SEQUENCE [LARGE SCALE GENOMIC DNA]</scope>
    <source>
        <strain evidence="1 2">KCTC 42409</strain>
    </source>
</reference>
<sequence>MCMICETARRARQQQEAERLLREAQRAAAALCDSLRRLPQDQNRRKAA</sequence>
<accession>A0A6L6PWG7</accession>
<evidence type="ECO:0000313" key="2">
    <source>
        <dbReference type="Proteomes" id="UP000484015"/>
    </source>
</evidence>
<dbReference type="AlphaFoldDB" id="A0A6L6PWG7"/>
<dbReference type="EMBL" id="WNLA01000001">
    <property type="protein sequence ID" value="MTW01348.1"/>
    <property type="molecule type" value="Genomic_DNA"/>
</dbReference>
<gene>
    <name evidence="1" type="ORF">GM668_04510</name>
</gene>
<comment type="caution">
    <text evidence="1">The sequence shown here is derived from an EMBL/GenBank/DDBJ whole genome shotgun (WGS) entry which is preliminary data.</text>
</comment>
<keyword evidence="2" id="KW-1185">Reference proteome</keyword>
<protein>
    <submittedName>
        <fullName evidence="1">Uncharacterized protein</fullName>
    </submittedName>
</protein>
<name>A0A6L6PWG7_9BURK</name>
<dbReference type="Proteomes" id="UP000484015">
    <property type="component" value="Unassembled WGS sequence"/>
</dbReference>
<dbReference type="RefSeq" id="WP_155437676.1">
    <property type="nucleotide sequence ID" value="NZ_WNLA01000001.1"/>
</dbReference>
<evidence type="ECO:0000313" key="1">
    <source>
        <dbReference type="EMBL" id="MTW01348.1"/>
    </source>
</evidence>